<dbReference type="Pfam" id="PF05036">
    <property type="entry name" value="SPOR"/>
    <property type="match status" value="1"/>
</dbReference>
<organism evidence="2 3">
    <name type="scientific">Natronoflexus pectinivorans</name>
    <dbReference type="NCBI Taxonomy" id="682526"/>
    <lineage>
        <taxon>Bacteria</taxon>
        <taxon>Pseudomonadati</taxon>
        <taxon>Bacteroidota</taxon>
        <taxon>Bacteroidia</taxon>
        <taxon>Marinilabiliales</taxon>
        <taxon>Marinilabiliaceae</taxon>
        <taxon>Natronoflexus</taxon>
    </lineage>
</organism>
<evidence type="ECO:0000313" key="2">
    <source>
        <dbReference type="EMBL" id="TCO10840.1"/>
    </source>
</evidence>
<feature type="domain" description="SPOR" evidence="1">
    <location>
        <begin position="56"/>
        <end position="136"/>
    </location>
</feature>
<dbReference type="EMBL" id="SLWK01000001">
    <property type="protein sequence ID" value="TCO10840.1"/>
    <property type="molecule type" value="Genomic_DNA"/>
</dbReference>
<accession>A0A4R2GP04</accession>
<dbReference type="Gene3D" id="3.30.70.1070">
    <property type="entry name" value="Sporulation related repeat"/>
    <property type="match status" value="1"/>
</dbReference>
<protein>
    <submittedName>
        <fullName evidence="2">Sporulation related protein</fullName>
    </submittedName>
</protein>
<reference evidence="2 3" key="1">
    <citation type="submission" date="2019-03" db="EMBL/GenBank/DDBJ databases">
        <title>Genomic Encyclopedia of Type Strains, Phase IV (KMG-IV): sequencing the most valuable type-strain genomes for metagenomic binning, comparative biology and taxonomic classification.</title>
        <authorList>
            <person name="Goeker M."/>
        </authorList>
    </citation>
    <scope>NUCLEOTIDE SEQUENCE [LARGE SCALE GENOMIC DNA]</scope>
    <source>
        <strain evidence="2 3">DSM 24179</strain>
    </source>
</reference>
<evidence type="ECO:0000313" key="3">
    <source>
        <dbReference type="Proteomes" id="UP000295221"/>
    </source>
</evidence>
<dbReference type="InterPro" id="IPR007730">
    <property type="entry name" value="SPOR-like_dom"/>
</dbReference>
<dbReference type="InterPro" id="IPR036680">
    <property type="entry name" value="SPOR-like_sf"/>
</dbReference>
<dbReference type="Proteomes" id="UP000295221">
    <property type="component" value="Unassembled WGS sequence"/>
</dbReference>
<sequence>MKGIFLITGIALLAFGACKEKAEKAPPPEPVIEEVVEVAEPDTLYQEQVVEEPVYVPEPDKYFLIAASFVEYDNAQRCQSDLLNRGMRSEIIQRNHGPNSNFYRVSYMSFNDKREALRTLNNERNQEGKENVWLLVKR</sequence>
<dbReference type="AlphaFoldDB" id="A0A4R2GP04"/>
<dbReference type="PROSITE" id="PS51257">
    <property type="entry name" value="PROKAR_LIPOPROTEIN"/>
    <property type="match status" value="1"/>
</dbReference>
<dbReference type="SUPFAM" id="SSF110997">
    <property type="entry name" value="Sporulation related repeat"/>
    <property type="match status" value="1"/>
</dbReference>
<dbReference type="RefSeq" id="WP_132431663.1">
    <property type="nucleotide sequence ID" value="NZ_SLWK01000001.1"/>
</dbReference>
<dbReference type="OrthoDB" id="1121363at2"/>
<comment type="caution">
    <text evidence="2">The sequence shown here is derived from an EMBL/GenBank/DDBJ whole genome shotgun (WGS) entry which is preliminary data.</text>
</comment>
<name>A0A4R2GP04_9BACT</name>
<gene>
    <name evidence="2" type="ORF">EV194_101472</name>
</gene>
<dbReference type="GO" id="GO:0042834">
    <property type="term" value="F:peptidoglycan binding"/>
    <property type="evidence" value="ECO:0007669"/>
    <property type="project" value="InterPro"/>
</dbReference>
<evidence type="ECO:0000259" key="1">
    <source>
        <dbReference type="PROSITE" id="PS51724"/>
    </source>
</evidence>
<proteinExistence type="predicted"/>
<keyword evidence="3" id="KW-1185">Reference proteome</keyword>
<dbReference type="PROSITE" id="PS51724">
    <property type="entry name" value="SPOR"/>
    <property type="match status" value="1"/>
</dbReference>